<dbReference type="STRING" id="388467.A19Y_2915"/>
<comment type="subcellular location">
    <subcellularLocation>
        <location evidence="1">Membrane</location>
        <topology evidence="1">Multi-pass membrane protein</topology>
    </subcellularLocation>
</comment>
<dbReference type="HOGENOM" id="CLU_2410697_0_0_3"/>
<keyword evidence="4 6" id="KW-0472">Membrane</keyword>
<evidence type="ECO:0000256" key="5">
    <source>
        <dbReference type="SAM" id="MobiDB-lite"/>
    </source>
</evidence>
<dbReference type="GO" id="GO:0016020">
    <property type="term" value="C:membrane"/>
    <property type="evidence" value="ECO:0007669"/>
    <property type="project" value="UniProtKB-SubCell"/>
</dbReference>
<evidence type="ECO:0000256" key="3">
    <source>
        <dbReference type="ARBA" id="ARBA00022989"/>
    </source>
</evidence>
<sequence length="92" mass="10294">MYGNPGQLIPQIVGVVATYVFAGAGTFVIIKILGSLMELRVRPMVEEQVTSNQRRLKPHLHKQNPPTRVKDSGGGFFLSTYHISPRRRTSFV</sequence>
<dbReference type="Gene3D" id="1.10.3430.10">
    <property type="entry name" value="Ammonium transporter AmtB like domains"/>
    <property type="match status" value="1"/>
</dbReference>
<evidence type="ECO:0000313" key="7">
    <source>
        <dbReference type="EMBL" id="KEI67769.1"/>
    </source>
</evidence>
<evidence type="ECO:0000256" key="2">
    <source>
        <dbReference type="ARBA" id="ARBA00022692"/>
    </source>
</evidence>
<protein>
    <submittedName>
        <fullName evidence="7">Uncharacterized protein</fullName>
    </submittedName>
</protein>
<evidence type="ECO:0000313" key="8">
    <source>
        <dbReference type="Proteomes" id="UP000027395"/>
    </source>
</evidence>
<keyword evidence="3 6" id="KW-1133">Transmembrane helix</keyword>
<evidence type="ECO:0000256" key="1">
    <source>
        <dbReference type="ARBA" id="ARBA00004141"/>
    </source>
</evidence>
<accession>A0A073CHI5</accession>
<evidence type="ECO:0000256" key="6">
    <source>
        <dbReference type="SAM" id="Phobius"/>
    </source>
</evidence>
<evidence type="ECO:0000256" key="4">
    <source>
        <dbReference type="ARBA" id="ARBA00023136"/>
    </source>
</evidence>
<keyword evidence="8" id="KW-1185">Reference proteome</keyword>
<gene>
    <name evidence="7" type="ORF">A19Y_2915</name>
</gene>
<name>A0A073CHI5_PLAA1</name>
<organism evidence="7 8">
    <name type="scientific">Planktothrix agardhii (strain NIVA-CYA 126/8)</name>
    <dbReference type="NCBI Taxonomy" id="388467"/>
    <lineage>
        <taxon>Bacteria</taxon>
        <taxon>Bacillati</taxon>
        <taxon>Cyanobacteriota</taxon>
        <taxon>Cyanophyceae</taxon>
        <taxon>Oscillatoriophycideae</taxon>
        <taxon>Oscillatoriales</taxon>
        <taxon>Microcoleaceae</taxon>
        <taxon>Planktothrix</taxon>
    </lineage>
</organism>
<reference evidence="7 8" key="1">
    <citation type="journal article" date="2014" name="Appl. Environ. Microbiol.">
        <title>Elucidation of insertion elements encoded on plasmids and in vitro construction of shuttle vectors from the toxic cyanobacterium Planktothrix.</title>
        <authorList>
            <person name="Christiansen G."/>
            <person name="Goesmann A."/>
            <person name="Kurmayer R."/>
        </authorList>
    </citation>
    <scope>NUCLEOTIDE SEQUENCE [LARGE SCALE GENOMIC DNA]</scope>
    <source>
        <strain evidence="7 8">NIVA-CYA 126/8</strain>
    </source>
</reference>
<feature type="transmembrane region" description="Helical" evidence="6">
    <location>
        <begin position="12"/>
        <end position="34"/>
    </location>
</feature>
<dbReference type="InterPro" id="IPR029020">
    <property type="entry name" value="Ammonium/urea_transptr"/>
</dbReference>
<feature type="region of interest" description="Disordered" evidence="5">
    <location>
        <begin position="50"/>
        <end position="73"/>
    </location>
</feature>
<dbReference type="PATRIC" id="fig|388467.6.peg.2859"/>
<dbReference type="EMBL" id="CM002803">
    <property type="protein sequence ID" value="KEI67769.1"/>
    <property type="molecule type" value="Genomic_DNA"/>
</dbReference>
<proteinExistence type="predicted"/>
<dbReference type="AlphaFoldDB" id="A0A073CHI5"/>
<dbReference type="Proteomes" id="UP000027395">
    <property type="component" value="Chromosome"/>
</dbReference>
<dbReference type="eggNOG" id="COG0004">
    <property type="taxonomic scope" value="Bacteria"/>
</dbReference>
<keyword evidence="2 6" id="KW-0812">Transmembrane</keyword>